<evidence type="ECO:0000313" key="8">
    <source>
        <dbReference type="Proteomes" id="UP000187406"/>
    </source>
</evidence>
<evidence type="ECO:0000256" key="3">
    <source>
        <dbReference type="ARBA" id="ARBA00022692"/>
    </source>
</evidence>
<keyword evidence="4" id="KW-1133">Transmembrane helix</keyword>
<dbReference type="InterPro" id="IPR001104">
    <property type="entry name" value="3-oxo-5_a-steroid_4-DH_C"/>
</dbReference>
<feature type="non-terminal residue" evidence="7">
    <location>
        <position position="263"/>
    </location>
</feature>
<evidence type="ECO:0000256" key="5">
    <source>
        <dbReference type="ARBA" id="ARBA00023136"/>
    </source>
</evidence>
<dbReference type="PANTHER" id="PTHR10556:SF35">
    <property type="entry name" value="3-OXO-5-ALPHA-STEROID 4-DEHYDROGENASE FAMILY PROTEIN"/>
    <property type="match status" value="1"/>
</dbReference>
<comment type="subcellular location">
    <subcellularLocation>
        <location evidence="1">Membrane</location>
        <topology evidence="1">Multi-pass membrane protein</topology>
    </subcellularLocation>
</comment>
<dbReference type="PANTHER" id="PTHR10556">
    <property type="entry name" value="3-OXO-5-ALPHA-STEROID 4-DEHYDROGENASE"/>
    <property type="match status" value="1"/>
</dbReference>
<dbReference type="GO" id="GO:0006629">
    <property type="term" value="P:lipid metabolic process"/>
    <property type="evidence" value="ECO:0007669"/>
    <property type="project" value="InterPro"/>
</dbReference>
<dbReference type="OrthoDB" id="5788137at2759"/>
<dbReference type="AlphaFoldDB" id="A0A1Q3BQ52"/>
<dbReference type="GO" id="GO:0016020">
    <property type="term" value="C:membrane"/>
    <property type="evidence" value="ECO:0007669"/>
    <property type="project" value="UniProtKB-SubCell"/>
</dbReference>
<evidence type="ECO:0000256" key="4">
    <source>
        <dbReference type="ARBA" id="ARBA00022989"/>
    </source>
</evidence>
<dbReference type="PROSITE" id="PS50244">
    <property type="entry name" value="S5A_REDUCTASE"/>
    <property type="match status" value="1"/>
</dbReference>
<dbReference type="GO" id="GO:0016627">
    <property type="term" value="F:oxidoreductase activity, acting on the CH-CH group of donors"/>
    <property type="evidence" value="ECO:0007669"/>
    <property type="project" value="InterPro"/>
</dbReference>
<dbReference type="Proteomes" id="UP000187406">
    <property type="component" value="Unassembled WGS sequence"/>
</dbReference>
<comment type="similarity">
    <text evidence="2">Belongs to the steroid 5-alpha reductase family.</text>
</comment>
<feature type="domain" description="3-oxo-5-alpha-steroid 4-dehydrogenase C-terminal" evidence="6">
    <location>
        <begin position="124"/>
        <end position="263"/>
    </location>
</feature>
<gene>
    <name evidence="7" type="ORF">CFOL_v3_13685</name>
</gene>
<dbReference type="InterPro" id="IPR039357">
    <property type="entry name" value="SRD5A/TECR"/>
</dbReference>
<keyword evidence="8" id="KW-1185">Reference proteome</keyword>
<dbReference type="Pfam" id="PF02544">
    <property type="entry name" value="Steroid_dh"/>
    <property type="match status" value="1"/>
</dbReference>
<sequence length="263" mass="30094">SMMLNFVFQTPPSLFITAMSVVTLVSLANVGYMETKGKHLRYSKFWNVNMQKSESNQIKLSSRTGLLITLTPAFLASVASFQLFPDEGQRFLLLKSALTIHFYQEDIRGAVHKYSGKMFLGTAILSFSYFMIIATIVYSQHLAQGFPEPLVDLSHPGILLFFIGISGNFYHHYLLSKILRGKDDKEYKIPMGGLFGLVICPHYLFEILMFLGISLISQTLYPFFFTIGCSFYMMGRSYAARRWYLSKFEDFPKDLKSLVPYVF</sequence>
<proteinExistence type="inferred from homology"/>
<protein>
    <submittedName>
        <fullName evidence="7">Steroid_dh domain-containing protein</fullName>
    </submittedName>
</protein>
<keyword evidence="3" id="KW-0812">Transmembrane</keyword>
<dbReference type="Gene3D" id="1.20.120.1630">
    <property type="match status" value="1"/>
</dbReference>
<dbReference type="FunFam" id="1.20.120.1630:FF:000017">
    <property type="entry name" value="3-oxo-5-alpha-steroid 4-dehydrogenase family protein"/>
    <property type="match status" value="1"/>
</dbReference>
<feature type="non-terminal residue" evidence="7">
    <location>
        <position position="1"/>
    </location>
</feature>
<evidence type="ECO:0000259" key="6">
    <source>
        <dbReference type="Pfam" id="PF02544"/>
    </source>
</evidence>
<reference evidence="8" key="1">
    <citation type="submission" date="2016-04" db="EMBL/GenBank/DDBJ databases">
        <title>Cephalotus genome sequencing.</title>
        <authorList>
            <person name="Fukushima K."/>
            <person name="Hasebe M."/>
            <person name="Fang X."/>
        </authorList>
    </citation>
    <scope>NUCLEOTIDE SEQUENCE [LARGE SCALE GENOMIC DNA]</scope>
    <source>
        <strain evidence="8">cv. St1</strain>
    </source>
</reference>
<dbReference type="FunCoup" id="A0A1Q3BQ52">
    <property type="interactions" value="215"/>
</dbReference>
<comment type="caution">
    <text evidence="7">The sequence shown here is derived from an EMBL/GenBank/DDBJ whole genome shotgun (WGS) entry which is preliminary data.</text>
</comment>
<evidence type="ECO:0000256" key="2">
    <source>
        <dbReference type="ARBA" id="ARBA00007742"/>
    </source>
</evidence>
<dbReference type="STRING" id="3775.A0A1Q3BQ52"/>
<accession>A0A1Q3BQ52</accession>
<dbReference type="InParanoid" id="A0A1Q3BQ52"/>
<keyword evidence="5" id="KW-0472">Membrane</keyword>
<evidence type="ECO:0000313" key="7">
    <source>
        <dbReference type="EMBL" id="GAV70187.1"/>
    </source>
</evidence>
<name>A0A1Q3BQ52_CEPFO</name>
<evidence type="ECO:0000256" key="1">
    <source>
        <dbReference type="ARBA" id="ARBA00004141"/>
    </source>
</evidence>
<dbReference type="EMBL" id="BDDD01000790">
    <property type="protein sequence ID" value="GAV70187.1"/>
    <property type="molecule type" value="Genomic_DNA"/>
</dbReference>
<organism evidence="7 8">
    <name type="scientific">Cephalotus follicularis</name>
    <name type="common">Albany pitcher plant</name>
    <dbReference type="NCBI Taxonomy" id="3775"/>
    <lineage>
        <taxon>Eukaryota</taxon>
        <taxon>Viridiplantae</taxon>
        <taxon>Streptophyta</taxon>
        <taxon>Embryophyta</taxon>
        <taxon>Tracheophyta</taxon>
        <taxon>Spermatophyta</taxon>
        <taxon>Magnoliopsida</taxon>
        <taxon>eudicotyledons</taxon>
        <taxon>Gunneridae</taxon>
        <taxon>Pentapetalae</taxon>
        <taxon>rosids</taxon>
        <taxon>fabids</taxon>
        <taxon>Oxalidales</taxon>
        <taxon>Cephalotaceae</taxon>
        <taxon>Cephalotus</taxon>
    </lineage>
</organism>